<dbReference type="Gene3D" id="3.40.50.880">
    <property type="match status" value="1"/>
</dbReference>
<reference evidence="2 3" key="1">
    <citation type="journal article" date="2016" name="Gut Pathog.">
        <title>Whole genome sequencing of "Faecalibaculum rodentium" ALO17, isolated from C57BL/6J laboratory mouse feces.</title>
        <authorList>
            <person name="Lim S."/>
            <person name="Chang D.H."/>
            <person name="Ahn S."/>
            <person name="Kim B.C."/>
        </authorList>
    </citation>
    <scope>NUCLEOTIDE SEQUENCE [LARGE SCALE GENOMIC DNA]</scope>
    <source>
        <strain evidence="2 3">Alo17</strain>
    </source>
</reference>
<keyword evidence="3" id="KW-1185">Reference proteome</keyword>
<dbReference type="AlphaFoldDB" id="A0A140DWQ4"/>
<dbReference type="InterPro" id="IPR002818">
    <property type="entry name" value="DJ-1/PfpI"/>
</dbReference>
<dbReference type="Proteomes" id="UP000069771">
    <property type="component" value="Chromosome"/>
</dbReference>
<name>A0A140DWQ4_9FIRM</name>
<proteinExistence type="predicted"/>
<dbReference type="InterPro" id="IPR029062">
    <property type="entry name" value="Class_I_gatase-like"/>
</dbReference>
<feature type="domain" description="DJ-1/PfpI" evidence="1">
    <location>
        <begin position="10"/>
        <end position="168"/>
    </location>
</feature>
<dbReference type="GO" id="GO:0005737">
    <property type="term" value="C:cytoplasm"/>
    <property type="evidence" value="ECO:0007669"/>
    <property type="project" value="TreeGrafter"/>
</dbReference>
<dbReference type="KEGG" id="fro:AALO17_19470"/>
<dbReference type="EMBL" id="CP011391">
    <property type="protein sequence ID" value="AMK55081.1"/>
    <property type="molecule type" value="Genomic_DNA"/>
</dbReference>
<evidence type="ECO:0000313" key="2">
    <source>
        <dbReference type="EMBL" id="AMK55081.1"/>
    </source>
</evidence>
<evidence type="ECO:0000259" key="1">
    <source>
        <dbReference type="Pfam" id="PF01965"/>
    </source>
</evidence>
<dbReference type="STRING" id="1702221.AALO17_19470"/>
<accession>A0A140DWQ4</accession>
<dbReference type="CDD" id="cd03135">
    <property type="entry name" value="GATase1_DJ-1"/>
    <property type="match status" value="1"/>
</dbReference>
<protein>
    <recommendedName>
        <fullName evidence="1">DJ-1/PfpI domain-containing protein</fullName>
    </recommendedName>
</protein>
<dbReference type="PANTHER" id="PTHR48094:SF12">
    <property type="entry name" value="PARKINSON DISEASE PROTEIN 7 HOMOLOG"/>
    <property type="match status" value="1"/>
</dbReference>
<dbReference type="Pfam" id="PF01965">
    <property type="entry name" value="DJ-1_PfpI"/>
    <property type="match status" value="1"/>
</dbReference>
<dbReference type="PANTHER" id="PTHR48094">
    <property type="entry name" value="PROTEIN/NUCLEIC ACID DEGLYCASE DJ-1-RELATED"/>
    <property type="match status" value="1"/>
</dbReference>
<dbReference type="InterPro" id="IPR050325">
    <property type="entry name" value="Prot/Nucl_acid_deglycase"/>
</dbReference>
<sequence length="188" mass="20003">MIHMNTTDTKTAAILLAPGFEEIEALTPFDLLRRAGIDTTLVSVENKTGCTGTMGLEVTGLTPMKDYDFTKADALIIPGGPGYEVLEQNQEVTDLIQSFGRDKTLGAICAGSSIPGKLGLYKDRDYTVVPDLNGDFGGTFEKVHAVISGNIVTGISVGGAFEFALDLIRVLKSPEAADDIARATCWTL</sequence>
<evidence type="ECO:0000313" key="3">
    <source>
        <dbReference type="Proteomes" id="UP000069771"/>
    </source>
</evidence>
<organism evidence="2 3">
    <name type="scientific">Faecalibaculum rodentium</name>
    <dbReference type="NCBI Taxonomy" id="1702221"/>
    <lineage>
        <taxon>Bacteria</taxon>
        <taxon>Bacillati</taxon>
        <taxon>Bacillota</taxon>
        <taxon>Erysipelotrichia</taxon>
        <taxon>Erysipelotrichales</taxon>
        <taxon>Erysipelotrichaceae</taxon>
        <taxon>Faecalibaculum</taxon>
    </lineage>
</organism>
<dbReference type="SUPFAM" id="SSF52317">
    <property type="entry name" value="Class I glutamine amidotransferase-like"/>
    <property type="match status" value="1"/>
</dbReference>
<gene>
    <name evidence="2" type="ORF">AALO17_19470</name>
</gene>